<dbReference type="Proteomes" id="UP000310760">
    <property type="component" value="Unassembled WGS sequence"/>
</dbReference>
<dbReference type="OrthoDB" id="573082at2"/>
<accession>R9IE71</accession>
<dbReference type="EMBL" id="ASSP01000017">
    <property type="protein sequence ID" value="EOS11645.1"/>
    <property type="molecule type" value="Genomic_DNA"/>
</dbReference>
<evidence type="ECO:0000313" key="4">
    <source>
        <dbReference type="Proteomes" id="UP000310760"/>
    </source>
</evidence>
<comment type="caution">
    <text evidence="1">The sequence shown here is derived from an EMBL/GenBank/DDBJ whole genome shotgun (WGS) entry which is preliminary data.</text>
</comment>
<sequence length="118" mass="14146">MKKYRTVITYRNYFDDFLASQRPKIASKILQILRIIEEVERVPVTHLKYVEDTNGLFEIRVKFGSDIFRIFCFFDAGKLVVLLSGFQKKTQKTPPDEIKKAVRLMDEYYQEKEKEERK</sequence>
<gene>
    <name evidence="1" type="ORF">C802_02757</name>
    <name evidence="2" type="ORF">E5339_04720</name>
</gene>
<evidence type="ECO:0000313" key="3">
    <source>
        <dbReference type="Proteomes" id="UP000014200"/>
    </source>
</evidence>
<dbReference type="AlphaFoldDB" id="R9IE71"/>
<protein>
    <submittedName>
        <fullName evidence="2">Type II toxin-antitoxin system RelE/ParE family toxin</fullName>
    </submittedName>
</protein>
<evidence type="ECO:0000313" key="2">
    <source>
        <dbReference type="EMBL" id="TGY72158.1"/>
    </source>
</evidence>
<evidence type="ECO:0000313" key="1">
    <source>
        <dbReference type="EMBL" id="EOS11645.1"/>
    </source>
</evidence>
<dbReference type="Pfam" id="PF05973">
    <property type="entry name" value="Gp49"/>
    <property type="match status" value="1"/>
</dbReference>
<reference evidence="2 4" key="2">
    <citation type="submission" date="2019-04" db="EMBL/GenBank/DDBJ databases">
        <title>Microbes associate with the intestines of laboratory mice.</title>
        <authorList>
            <person name="Navarre W."/>
            <person name="Wong E."/>
            <person name="Huang K."/>
            <person name="Tropini C."/>
            <person name="Ng K."/>
            <person name="Yu B."/>
        </authorList>
    </citation>
    <scope>NUCLEOTIDE SEQUENCE [LARGE SCALE GENOMIC DNA]</scope>
    <source>
        <strain evidence="2 4">NM22_B1</strain>
    </source>
</reference>
<dbReference type="STRING" id="1235788.C802_02757"/>
<organism evidence="1 3">
    <name type="scientific">Phocaeicola sartorii</name>
    <dbReference type="NCBI Taxonomy" id="671267"/>
    <lineage>
        <taxon>Bacteria</taxon>
        <taxon>Pseudomonadati</taxon>
        <taxon>Bacteroidota</taxon>
        <taxon>Bacteroidia</taxon>
        <taxon>Bacteroidales</taxon>
        <taxon>Bacteroidaceae</taxon>
        <taxon>Phocaeicola</taxon>
    </lineage>
</organism>
<dbReference type="RefSeq" id="WP_016277097.1">
    <property type="nucleotide sequence ID" value="NZ_CANPVL010000009.1"/>
</dbReference>
<dbReference type="Proteomes" id="UP000014200">
    <property type="component" value="Unassembled WGS sequence"/>
</dbReference>
<name>R9IE71_9BACT</name>
<keyword evidence="3" id="KW-1185">Reference proteome</keyword>
<dbReference type="EMBL" id="SRYJ01000007">
    <property type="protein sequence ID" value="TGY72158.1"/>
    <property type="molecule type" value="Genomic_DNA"/>
</dbReference>
<proteinExistence type="predicted"/>
<dbReference type="GeneID" id="82155249"/>
<reference evidence="1 3" key="1">
    <citation type="submission" date="2013-04" db="EMBL/GenBank/DDBJ databases">
        <title>The Genome Sequence of Bacteroides massiliensis dnLKV3.</title>
        <authorList>
            <consortium name="The Broad Institute Genomics Platform"/>
            <consortium name="The Broad Institute Genome Sequencing Center for Infectious Disease"/>
            <person name="Earl A."/>
            <person name="Xavier R."/>
            <person name="Kuhn K."/>
            <person name="Stappenbeck T."/>
            <person name="Walker B."/>
            <person name="Young S."/>
            <person name="Zeng Q."/>
            <person name="Gargeya S."/>
            <person name="Fitzgerald M."/>
            <person name="Haas B."/>
            <person name="Abouelleil A."/>
            <person name="Allen A.W."/>
            <person name="Alvarado L."/>
            <person name="Arachchi H.M."/>
            <person name="Berlin A.M."/>
            <person name="Chapman S.B."/>
            <person name="Gainer-Dewar J."/>
            <person name="Goldberg J."/>
            <person name="Griggs A."/>
            <person name="Gujja S."/>
            <person name="Hansen M."/>
            <person name="Howarth C."/>
            <person name="Imamovic A."/>
            <person name="Ireland A."/>
            <person name="Larimer J."/>
            <person name="McCowan C."/>
            <person name="Murphy C."/>
            <person name="Pearson M."/>
            <person name="Poon T.W."/>
            <person name="Priest M."/>
            <person name="Roberts A."/>
            <person name="Saif S."/>
            <person name="Shea T."/>
            <person name="Sisk P."/>
            <person name="Sykes S."/>
            <person name="Wortman J."/>
            <person name="Nusbaum C."/>
            <person name="Birren B."/>
        </authorList>
    </citation>
    <scope>NUCLEOTIDE SEQUENCE [LARGE SCALE GENOMIC DNA]</scope>
    <source>
        <strain evidence="1">DnLKV3</strain>
        <strain evidence="3">dnLKV3</strain>
    </source>
</reference>
<dbReference type="HOGENOM" id="CLU_122734_5_1_10"/>
<dbReference type="PATRIC" id="fig|1235788.3.peg.2827"/>
<dbReference type="InterPro" id="IPR009241">
    <property type="entry name" value="HigB-like"/>
</dbReference>